<dbReference type="Gene3D" id="3.60.120.10">
    <property type="entry name" value="Anthranilate synthase"/>
    <property type="match status" value="1"/>
</dbReference>
<dbReference type="PANTHER" id="PTHR42839:SF2">
    <property type="entry name" value="ISOCHORISMATE SYNTHASE ENTC"/>
    <property type="match status" value="1"/>
</dbReference>
<dbReference type="EMBL" id="CP122379">
    <property type="protein sequence ID" value="WGF91841.1"/>
    <property type="molecule type" value="Genomic_DNA"/>
</dbReference>
<organism evidence="7 8">
    <name type="scientific">Aequorivita marisscotiae</name>
    <dbReference type="NCBI Taxonomy" id="3040348"/>
    <lineage>
        <taxon>Bacteria</taxon>
        <taxon>Pseudomonadati</taxon>
        <taxon>Bacteroidota</taxon>
        <taxon>Flavobacteriia</taxon>
        <taxon>Flavobacteriales</taxon>
        <taxon>Flavobacteriaceae</taxon>
        <taxon>Aequorivita</taxon>
    </lineage>
</organism>
<dbReference type="SUPFAM" id="SSF56322">
    <property type="entry name" value="ADC synthase"/>
    <property type="match status" value="1"/>
</dbReference>
<dbReference type="EC" id="5.4.4.2" evidence="3"/>
<evidence type="ECO:0000313" key="7">
    <source>
        <dbReference type="EMBL" id="WGF91841.1"/>
    </source>
</evidence>
<dbReference type="Proteomes" id="UP001238523">
    <property type="component" value="Chromosome"/>
</dbReference>
<dbReference type="Pfam" id="PF00425">
    <property type="entry name" value="Chorismate_bind"/>
    <property type="match status" value="1"/>
</dbReference>
<accession>A0ABY8KRS9</accession>
<name>A0ABY8KRS9_9FLAO</name>
<evidence type="ECO:0000313" key="8">
    <source>
        <dbReference type="Proteomes" id="UP001238523"/>
    </source>
</evidence>
<dbReference type="InterPro" id="IPR015890">
    <property type="entry name" value="Chorismate_C"/>
</dbReference>
<evidence type="ECO:0000256" key="1">
    <source>
        <dbReference type="ARBA" id="ARBA00000799"/>
    </source>
</evidence>
<dbReference type="RefSeq" id="WP_279447801.1">
    <property type="nucleotide sequence ID" value="NZ_CP122379.1"/>
</dbReference>
<feature type="domain" description="Chorismate-utilising enzyme C-terminal" evidence="6">
    <location>
        <begin position="98"/>
        <end position="342"/>
    </location>
</feature>
<dbReference type="InterPro" id="IPR004561">
    <property type="entry name" value="IsoChor_synthase"/>
</dbReference>
<dbReference type="InterPro" id="IPR005801">
    <property type="entry name" value="ADC_synthase"/>
</dbReference>
<dbReference type="NCBIfam" id="TIGR00543">
    <property type="entry name" value="isochor_syn"/>
    <property type="match status" value="1"/>
</dbReference>
<comment type="similarity">
    <text evidence="2">Belongs to the isochorismate synthase family.</text>
</comment>
<dbReference type="PANTHER" id="PTHR42839">
    <property type="entry name" value="ISOCHORISMATE SYNTHASE ENTC"/>
    <property type="match status" value="1"/>
</dbReference>
<evidence type="ECO:0000256" key="5">
    <source>
        <dbReference type="ARBA" id="ARBA00041564"/>
    </source>
</evidence>
<evidence type="ECO:0000256" key="4">
    <source>
        <dbReference type="ARBA" id="ARBA00023235"/>
    </source>
</evidence>
<proteinExistence type="inferred from homology"/>
<comment type="catalytic activity">
    <reaction evidence="1">
        <text>chorismate = isochorismate</text>
        <dbReference type="Rhea" id="RHEA:18985"/>
        <dbReference type="ChEBI" id="CHEBI:29748"/>
        <dbReference type="ChEBI" id="CHEBI:29780"/>
        <dbReference type="EC" id="5.4.4.2"/>
    </reaction>
</comment>
<evidence type="ECO:0000259" key="6">
    <source>
        <dbReference type="Pfam" id="PF00425"/>
    </source>
</evidence>
<protein>
    <recommendedName>
        <fullName evidence="3">isochorismate synthase</fullName>
        <ecNumber evidence="3">5.4.4.2</ecNumber>
    </recommendedName>
    <alternativeName>
        <fullName evidence="5">Isochorismate mutase</fullName>
    </alternativeName>
</protein>
<evidence type="ECO:0000256" key="3">
    <source>
        <dbReference type="ARBA" id="ARBA00012824"/>
    </source>
</evidence>
<keyword evidence="4 7" id="KW-0413">Isomerase</keyword>
<gene>
    <name evidence="7" type="ORF">QCQ61_11545</name>
</gene>
<keyword evidence="8" id="KW-1185">Reference proteome</keyword>
<dbReference type="GO" id="GO:0008909">
    <property type="term" value="F:isochorismate synthase activity"/>
    <property type="evidence" value="ECO:0007669"/>
    <property type="project" value="UniProtKB-EC"/>
</dbReference>
<evidence type="ECO:0000256" key="2">
    <source>
        <dbReference type="ARBA" id="ARBA00005297"/>
    </source>
</evidence>
<sequence length="354" mass="40011">MDLQLFTQKISAHFKNELPFVLFSLPQENTITALLQQSSVLYKSDEFSANGFIFAPFKFEGEAFFIPESNSEKITCEFTKTSFQMEPVAIAENDVEKYEYIALVEKIIEHIKKRKAKKIVASRSKDLNLDHFSIDTLLTRLFSAYPSAFCYIWYHPETGFWCGATPETLVQITNDTFKTMALAGTQPYTANEVSWGPKELDEQQLVTDAITTNLQRVTSLLKVSNPYTYQAGSLLHLKTDISGVLRSRKTTLTKIAAVVHPTPAVCGVPQKYAKQFILENEGYDRTFYTGFLGPIQENGNRAILMVNLRCMKIDNHTAHIFVGGGITIGSKPMDEWQETQNKLQTMLQVLSPML</sequence>
<reference evidence="7 8" key="1">
    <citation type="submission" date="2023-04" db="EMBL/GenBank/DDBJ databases">
        <title>Taxonomic identification of the Arctic strain Aequorivita sp. nov. and transcriptomic analysis in response to temperature stress.</title>
        <authorList>
            <person name="Liu W."/>
            <person name="Cong B."/>
            <person name="Lin J."/>
        </authorList>
    </citation>
    <scope>NUCLEOTIDE SEQUENCE [LARGE SCALE GENOMIC DNA]</scope>
    <source>
        <strain evidence="7 8">Ant34-E75</strain>
    </source>
</reference>